<name>A0ABQ7QZ13_PLUXY</name>
<sequence>MFVFIRVVPCLVPGAGGRGRGGCGGGDACSIHTVAASMIHARPPRSPGADIVPQCDVGNNR</sequence>
<accession>A0ABQ7QZ13</accession>
<keyword evidence="3" id="KW-1185">Reference proteome</keyword>
<proteinExistence type="predicted"/>
<dbReference type="EMBL" id="JAHIBW010000005">
    <property type="protein sequence ID" value="KAG7310273.1"/>
    <property type="molecule type" value="Genomic_DNA"/>
</dbReference>
<protein>
    <submittedName>
        <fullName evidence="2">Uncharacterized protein</fullName>
    </submittedName>
</protein>
<evidence type="ECO:0000256" key="1">
    <source>
        <dbReference type="SAM" id="MobiDB-lite"/>
    </source>
</evidence>
<gene>
    <name evidence="2" type="ORF">JYU34_003026</name>
</gene>
<comment type="caution">
    <text evidence="2">The sequence shown here is derived from an EMBL/GenBank/DDBJ whole genome shotgun (WGS) entry which is preliminary data.</text>
</comment>
<dbReference type="Proteomes" id="UP000823941">
    <property type="component" value="Chromosome 5"/>
</dbReference>
<evidence type="ECO:0000313" key="3">
    <source>
        <dbReference type="Proteomes" id="UP000823941"/>
    </source>
</evidence>
<organism evidence="2 3">
    <name type="scientific">Plutella xylostella</name>
    <name type="common">Diamondback moth</name>
    <name type="synonym">Plutella maculipennis</name>
    <dbReference type="NCBI Taxonomy" id="51655"/>
    <lineage>
        <taxon>Eukaryota</taxon>
        <taxon>Metazoa</taxon>
        <taxon>Ecdysozoa</taxon>
        <taxon>Arthropoda</taxon>
        <taxon>Hexapoda</taxon>
        <taxon>Insecta</taxon>
        <taxon>Pterygota</taxon>
        <taxon>Neoptera</taxon>
        <taxon>Endopterygota</taxon>
        <taxon>Lepidoptera</taxon>
        <taxon>Glossata</taxon>
        <taxon>Ditrysia</taxon>
        <taxon>Yponomeutoidea</taxon>
        <taxon>Plutellidae</taxon>
        <taxon>Plutella</taxon>
    </lineage>
</organism>
<reference evidence="2 3" key="1">
    <citation type="submission" date="2021-06" db="EMBL/GenBank/DDBJ databases">
        <title>A haploid diamondback moth (Plutella xylostella L.) genome assembly resolves 31 chromosomes and identifies a diamide resistance mutation.</title>
        <authorList>
            <person name="Ward C.M."/>
            <person name="Perry K.D."/>
            <person name="Baker G."/>
            <person name="Powis K."/>
            <person name="Heckel D.G."/>
            <person name="Baxter S.W."/>
        </authorList>
    </citation>
    <scope>NUCLEOTIDE SEQUENCE [LARGE SCALE GENOMIC DNA]</scope>
    <source>
        <strain evidence="2 3">LV</strain>
        <tissue evidence="2">Single pupa</tissue>
    </source>
</reference>
<evidence type="ECO:0000313" key="2">
    <source>
        <dbReference type="EMBL" id="KAG7310273.1"/>
    </source>
</evidence>
<feature type="region of interest" description="Disordered" evidence="1">
    <location>
        <begin position="42"/>
        <end position="61"/>
    </location>
</feature>